<accession>A0ABY0HJA6</accession>
<dbReference type="NCBIfam" id="TIGR03833">
    <property type="entry name" value="YwbE family protein"/>
    <property type="match status" value="1"/>
</dbReference>
<keyword evidence="3" id="KW-1185">Reference proteome</keyword>
<feature type="compositionally biased region" description="Low complexity" evidence="1">
    <location>
        <begin position="66"/>
        <end position="85"/>
    </location>
</feature>
<dbReference type="Proteomes" id="UP000294003">
    <property type="component" value="Unassembled WGS sequence"/>
</dbReference>
<dbReference type="InterPro" id="IPR019240">
    <property type="entry name" value="DUF2196"/>
</dbReference>
<gene>
    <name evidence="2" type="ORF">DL762_001573</name>
</gene>
<comment type="caution">
    <text evidence="2">The sequence shown here is derived from an EMBL/GenBank/DDBJ whole genome shotgun (WGS) entry which is preliminary data.</text>
</comment>
<feature type="region of interest" description="Disordered" evidence="1">
    <location>
        <begin position="137"/>
        <end position="161"/>
    </location>
</feature>
<evidence type="ECO:0008006" key="4">
    <source>
        <dbReference type="Google" id="ProtNLM"/>
    </source>
</evidence>
<reference evidence="2 3" key="1">
    <citation type="submission" date="2018-06" db="EMBL/GenBank/DDBJ databases">
        <title>Complete Genomes of Monosporascus.</title>
        <authorList>
            <person name="Robinson A.J."/>
            <person name="Natvig D.O."/>
        </authorList>
    </citation>
    <scope>NUCLEOTIDE SEQUENCE [LARGE SCALE GENOMIC DNA]</scope>
    <source>
        <strain evidence="2 3">CBS 609.92</strain>
    </source>
</reference>
<evidence type="ECO:0000256" key="1">
    <source>
        <dbReference type="SAM" id="MobiDB-lite"/>
    </source>
</evidence>
<evidence type="ECO:0000313" key="3">
    <source>
        <dbReference type="Proteomes" id="UP000294003"/>
    </source>
</evidence>
<evidence type="ECO:0000313" key="2">
    <source>
        <dbReference type="EMBL" id="RYO92670.1"/>
    </source>
</evidence>
<dbReference type="PANTHER" id="PTHR40069:SF1">
    <property type="entry name" value="YWBE PROTEIN"/>
    <property type="match status" value="1"/>
</dbReference>
<protein>
    <recommendedName>
        <fullName evidence="4">UBZ4-type domain-containing protein</fullName>
    </recommendedName>
</protein>
<proteinExistence type="predicted"/>
<organism evidence="2 3">
    <name type="scientific">Monosporascus cannonballus</name>
    <dbReference type="NCBI Taxonomy" id="155416"/>
    <lineage>
        <taxon>Eukaryota</taxon>
        <taxon>Fungi</taxon>
        <taxon>Dikarya</taxon>
        <taxon>Ascomycota</taxon>
        <taxon>Pezizomycotina</taxon>
        <taxon>Sordariomycetes</taxon>
        <taxon>Xylariomycetidae</taxon>
        <taxon>Xylariales</taxon>
        <taxon>Xylariales incertae sedis</taxon>
        <taxon>Monosporascus</taxon>
    </lineage>
</organism>
<name>A0ABY0HJA6_9PEZI</name>
<dbReference type="PANTHER" id="PTHR40069">
    <property type="entry name" value="YWBE PROTEIN"/>
    <property type="match status" value="1"/>
</dbReference>
<sequence length="200" mass="20906">MVTRNTVPRATEVVPGAHVSIVLKADQRTGREVQGTVRDVLTRGDHHRGIKVRLADGRIGRVQRMASGNPDSSASPPDAIAAGSSVSPSGEMATLTGGPAPGRRGQHLRYRDVRLDEPLDVAPEKIDLGAYIVPNKRKGKAKKGSSSDQRGDYTDGSDAAGSNNSGAVADVASPTAICPVCNAFEGDEAAVAHHVAEHFE</sequence>
<dbReference type="Pfam" id="PF09962">
    <property type="entry name" value="DUF2196"/>
    <property type="match status" value="1"/>
</dbReference>
<dbReference type="EMBL" id="QJNS01000025">
    <property type="protein sequence ID" value="RYO92670.1"/>
    <property type="molecule type" value="Genomic_DNA"/>
</dbReference>
<feature type="region of interest" description="Disordered" evidence="1">
    <location>
        <begin position="61"/>
        <end position="106"/>
    </location>
</feature>